<dbReference type="RefSeq" id="WP_194511309.1">
    <property type="nucleotide sequence ID" value="NZ_BMNK01000002.1"/>
</dbReference>
<evidence type="ECO:0000256" key="1">
    <source>
        <dbReference type="SAM" id="MobiDB-lite"/>
    </source>
</evidence>
<evidence type="ECO:0000313" key="2">
    <source>
        <dbReference type="EMBL" id="GGP02869.1"/>
    </source>
</evidence>
<protein>
    <submittedName>
        <fullName evidence="2">Uncharacterized protein</fullName>
    </submittedName>
</protein>
<gene>
    <name evidence="2" type="ORF">GCM10012278_11810</name>
</gene>
<reference evidence="2" key="2">
    <citation type="submission" date="2020-09" db="EMBL/GenBank/DDBJ databases">
        <authorList>
            <person name="Sun Q."/>
            <person name="Zhou Y."/>
        </authorList>
    </citation>
    <scope>NUCLEOTIDE SEQUENCE</scope>
    <source>
        <strain evidence="2">CGMCC 4.7430</strain>
    </source>
</reference>
<dbReference type="Proteomes" id="UP000660745">
    <property type="component" value="Unassembled WGS sequence"/>
</dbReference>
<reference evidence="2" key="1">
    <citation type="journal article" date="2014" name="Int. J. Syst. Evol. Microbiol.">
        <title>Complete genome sequence of Corynebacterium casei LMG S-19264T (=DSM 44701T), isolated from a smear-ripened cheese.</title>
        <authorList>
            <consortium name="US DOE Joint Genome Institute (JGI-PGF)"/>
            <person name="Walter F."/>
            <person name="Albersmeier A."/>
            <person name="Kalinowski J."/>
            <person name="Ruckert C."/>
        </authorList>
    </citation>
    <scope>NUCLEOTIDE SEQUENCE</scope>
    <source>
        <strain evidence="2">CGMCC 4.7430</strain>
    </source>
</reference>
<name>A0A918A0K8_9ACTN</name>
<feature type="region of interest" description="Disordered" evidence="1">
    <location>
        <begin position="1"/>
        <end position="20"/>
    </location>
</feature>
<dbReference type="EMBL" id="BMNK01000002">
    <property type="protein sequence ID" value="GGP02869.1"/>
    <property type="molecule type" value="Genomic_DNA"/>
</dbReference>
<evidence type="ECO:0000313" key="3">
    <source>
        <dbReference type="Proteomes" id="UP000660745"/>
    </source>
</evidence>
<dbReference type="AlphaFoldDB" id="A0A918A0K8"/>
<keyword evidence="3" id="KW-1185">Reference proteome</keyword>
<proteinExistence type="predicted"/>
<organism evidence="2 3">
    <name type="scientific">Nonomuraea glycinis</name>
    <dbReference type="NCBI Taxonomy" id="2047744"/>
    <lineage>
        <taxon>Bacteria</taxon>
        <taxon>Bacillati</taxon>
        <taxon>Actinomycetota</taxon>
        <taxon>Actinomycetes</taxon>
        <taxon>Streptosporangiales</taxon>
        <taxon>Streptosporangiaceae</taxon>
        <taxon>Nonomuraea</taxon>
    </lineage>
</organism>
<sequence>MIHELREKMAEESHTDPTREPISDVIAAKHDKTLAELRNLLIQRGIRTYIVEYLKLTLKSSTWPAPPGSTQHRHPPELLIFAPQGWRVATVRIAPRSGAYLVDVAQADRRGGLAPDRRYIIPSHESARVPPLLPGYVTDGS</sequence>
<accession>A0A918A0K8</accession>
<comment type="caution">
    <text evidence="2">The sequence shown here is derived from an EMBL/GenBank/DDBJ whole genome shotgun (WGS) entry which is preliminary data.</text>
</comment>